<accession>A0A381Z881</accession>
<sequence length="126" mass="14892">MVIIVTVLLMPKEKVSNEPIIIEDTFNEYPLTAWHDTDKKGDVVKIKYRVYHSDTFIEVVNDEGKVVHTQPFQRSPWDDGRARDFTYSWTLYYTQDYGDEIPPGEYEIRVCHKYSRNVDLSTRITI</sequence>
<reference evidence="1" key="1">
    <citation type="submission" date="2018-05" db="EMBL/GenBank/DDBJ databases">
        <authorList>
            <person name="Lanie J.A."/>
            <person name="Ng W.-L."/>
            <person name="Kazmierczak K.M."/>
            <person name="Andrzejewski T.M."/>
            <person name="Davidsen T.M."/>
            <person name="Wayne K.J."/>
            <person name="Tettelin H."/>
            <person name="Glass J.I."/>
            <person name="Rusch D."/>
            <person name="Podicherti R."/>
            <person name="Tsui H.-C.T."/>
            <person name="Winkler M.E."/>
        </authorList>
    </citation>
    <scope>NUCLEOTIDE SEQUENCE</scope>
</reference>
<evidence type="ECO:0008006" key="2">
    <source>
        <dbReference type="Google" id="ProtNLM"/>
    </source>
</evidence>
<dbReference type="AlphaFoldDB" id="A0A381Z881"/>
<gene>
    <name evidence="1" type="ORF">METZ01_LOCUS138349</name>
</gene>
<name>A0A381Z881_9ZZZZ</name>
<organism evidence="1">
    <name type="scientific">marine metagenome</name>
    <dbReference type="NCBI Taxonomy" id="408172"/>
    <lineage>
        <taxon>unclassified sequences</taxon>
        <taxon>metagenomes</taxon>
        <taxon>ecological metagenomes</taxon>
    </lineage>
</organism>
<dbReference type="EMBL" id="UINC01020336">
    <property type="protein sequence ID" value="SVA85495.1"/>
    <property type="molecule type" value="Genomic_DNA"/>
</dbReference>
<protein>
    <recommendedName>
        <fullName evidence="2">Intracellular proteinase inhibitor BsuPI domain-containing protein</fullName>
    </recommendedName>
</protein>
<evidence type="ECO:0000313" key="1">
    <source>
        <dbReference type="EMBL" id="SVA85495.1"/>
    </source>
</evidence>
<proteinExistence type="predicted"/>